<protein>
    <submittedName>
        <fullName evidence="1">Uncharacterized protein</fullName>
    </submittedName>
</protein>
<dbReference type="EMBL" id="JAUTXU010000128">
    <property type="protein sequence ID" value="KAK3705585.1"/>
    <property type="molecule type" value="Genomic_DNA"/>
</dbReference>
<gene>
    <name evidence="1" type="ORF">LTR37_013193</name>
</gene>
<dbReference type="Proteomes" id="UP001281147">
    <property type="component" value="Unassembled WGS sequence"/>
</dbReference>
<evidence type="ECO:0000313" key="2">
    <source>
        <dbReference type="Proteomes" id="UP001281147"/>
    </source>
</evidence>
<sequence>MDQYGLMKALTACILFAAFESSSGNRDGAIPHVVHSRKLVEQYRRTDDDRHAQSDQLDAFPIGLDVIEPLVAHYEVQVGEFNHEEHPEGMINTFDLSGKLTFQRLADARASLELAIGNLSILCMTMLDCDTAEYSAAMTQKRKYSAWLLDWDRAFSSYLVRNREDLDGPTMAGCRLLKAHQVAGLILAGADQAQGEEAWETFTPEFKVIVDLISEIVQSLPKRSVASEAPHTPYLSTSMGMTEPLYVAATRCADPVIADQARTLLTKLPLSEGAHSSWKVSFIEQTLCAATGKQYCPAPSTSSTSVSSPVP</sequence>
<evidence type="ECO:0000313" key="1">
    <source>
        <dbReference type="EMBL" id="KAK3705585.1"/>
    </source>
</evidence>
<proteinExistence type="predicted"/>
<keyword evidence="2" id="KW-1185">Reference proteome</keyword>
<accession>A0ACC3MWW7</accession>
<reference evidence="1" key="1">
    <citation type="submission" date="2023-07" db="EMBL/GenBank/DDBJ databases">
        <title>Black Yeasts Isolated from many extreme environments.</title>
        <authorList>
            <person name="Coleine C."/>
            <person name="Stajich J.E."/>
            <person name="Selbmann L."/>
        </authorList>
    </citation>
    <scope>NUCLEOTIDE SEQUENCE</scope>
    <source>
        <strain evidence="1">CCFEE 5714</strain>
    </source>
</reference>
<organism evidence="1 2">
    <name type="scientific">Vermiconidia calcicola</name>
    <dbReference type="NCBI Taxonomy" id="1690605"/>
    <lineage>
        <taxon>Eukaryota</taxon>
        <taxon>Fungi</taxon>
        <taxon>Dikarya</taxon>
        <taxon>Ascomycota</taxon>
        <taxon>Pezizomycotina</taxon>
        <taxon>Dothideomycetes</taxon>
        <taxon>Dothideomycetidae</taxon>
        <taxon>Mycosphaerellales</taxon>
        <taxon>Extremaceae</taxon>
        <taxon>Vermiconidia</taxon>
    </lineage>
</organism>
<comment type="caution">
    <text evidence="1">The sequence shown here is derived from an EMBL/GenBank/DDBJ whole genome shotgun (WGS) entry which is preliminary data.</text>
</comment>
<name>A0ACC3MWW7_9PEZI</name>